<feature type="domain" description="Gamma-glutamylcyclotransferase AIG2-like" evidence="4">
    <location>
        <begin position="6"/>
        <end position="121"/>
    </location>
</feature>
<dbReference type="Proteomes" id="UP000728032">
    <property type="component" value="Unassembled WGS sequence"/>
</dbReference>
<feature type="non-terminal residue" evidence="5">
    <location>
        <position position="1"/>
    </location>
</feature>
<dbReference type="OrthoDB" id="113620at2759"/>
<sequence length="157" mass="18486">MSRHLVFFYGTLKKGQPNHHFMADDMKNGRCEYVCSGQTVDKWPMVIATRYNIPCLLFKKGQGKQIYGEIYSMDTTLLNWLDFKESQVLIYKRVEIPVQLPDESIKIIWVYFIMNFKPQLLDLDNFSEYDSYGKHGLAFVGDYDPERDNYDPMSDIL</sequence>
<proteinExistence type="inferred from homology"/>
<dbReference type="Gene3D" id="3.10.490.10">
    <property type="entry name" value="Gamma-glutamyl cyclotransferase-like"/>
    <property type="match status" value="1"/>
</dbReference>
<feature type="active site" description="Proton acceptor" evidence="2">
    <location>
        <position position="85"/>
    </location>
</feature>
<dbReference type="EMBL" id="CAJPVJ010001913">
    <property type="protein sequence ID" value="CAG2165497.1"/>
    <property type="molecule type" value="Genomic_DNA"/>
</dbReference>
<dbReference type="InterPro" id="IPR039126">
    <property type="entry name" value="GGACT"/>
</dbReference>
<dbReference type="SUPFAM" id="SSF110857">
    <property type="entry name" value="Gamma-glutamyl cyclotransferase-like"/>
    <property type="match status" value="1"/>
</dbReference>
<dbReference type="GO" id="GO:0061929">
    <property type="term" value="F:gamma-glutamylaminecyclotransferase activity"/>
    <property type="evidence" value="ECO:0007669"/>
    <property type="project" value="InterPro"/>
</dbReference>
<dbReference type="InterPro" id="IPR013024">
    <property type="entry name" value="GGCT-like"/>
</dbReference>
<reference evidence="5" key="1">
    <citation type="submission" date="2020-11" db="EMBL/GenBank/DDBJ databases">
        <authorList>
            <person name="Tran Van P."/>
        </authorList>
    </citation>
    <scope>NUCLEOTIDE SEQUENCE</scope>
</reference>
<name>A0A7R9LNW4_9ACAR</name>
<dbReference type="Pfam" id="PF06094">
    <property type="entry name" value="GGACT"/>
    <property type="match status" value="1"/>
</dbReference>
<evidence type="ECO:0000313" key="5">
    <source>
        <dbReference type="EMBL" id="CAD7645111.1"/>
    </source>
</evidence>
<evidence type="ECO:0000259" key="4">
    <source>
        <dbReference type="Pfam" id="PF06094"/>
    </source>
</evidence>
<comment type="similarity">
    <text evidence="1 3">Belongs to the gamma-glutamylcyclotransferase family.</text>
</comment>
<dbReference type="InterPro" id="IPR009288">
    <property type="entry name" value="AIG2-like_dom"/>
</dbReference>
<gene>
    <name evidence="5" type="ORF">ONB1V03_LOCUS5037</name>
</gene>
<accession>A0A7R9LNW4</accession>
<protein>
    <recommendedName>
        <fullName evidence="3">Gamma-glutamylcyclotransferase family protein</fullName>
    </recommendedName>
</protein>
<evidence type="ECO:0000313" key="6">
    <source>
        <dbReference type="Proteomes" id="UP000728032"/>
    </source>
</evidence>
<dbReference type="GO" id="GO:0005829">
    <property type="term" value="C:cytosol"/>
    <property type="evidence" value="ECO:0007669"/>
    <property type="project" value="TreeGrafter"/>
</dbReference>
<evidence type="ECO:0000256" key="1">
    <source>
        <dbReference type="ARBA" id="ARBA00008861"/>
    </source>
</evidence>
<keyword evidence="6" id="KW-1185">Reference proteome</keyword>
<evidence type="ECO:0000256" key="2">
    <source>
        <dbReference type="PIRSR" id="PIRSR639126-1"/>
    </source>
</evidence>
<dbReference type="EMBL" id="OC916738">
    <property type="protein sequence ID" value="CAD7645111.1"/>
    <property type="molecule type" value="Genomic_DNA"/>
</dbReference>
<organism evidence="5">
    <name type="scientific">Oppiella nova</name>
    <dbReference type="NCBI Taxonomy" id="334625"/>
    <lineage>
        <taxon>Eukaryota</taxon>
        <taxon>Metazoa</taxon>
        <taxon>Ecdysozoa</taxon>
        <taxon>Arthropoda</taxon>
        <taxon>Chelicerata</taxon>
        <taxon>Arachnida</taxon>
        <taxon>Acari</taxon>
        <taxon>Acariformes</taxon>
        <taxon>Sarcoptiformes</taxon>
        <taxon>Oribatida</taxon>
        <taxon>Brachypylina</taxon>
        <taxon>Oppioidea</taxon>
        <taxon>Oppiidae</taxon>
        <taxon>Oppiella</taxon>
    </lineage>
</organism>
<dbReference type="AlphaFoldDB" id="A0A7R9LNW4"/>
<dbReference type="InterPro" id="IPR036568">
    <property type="entry name" value="GGCT-like_sf"/>
</dbReference>
<dbReference type="PANTHER" id="PTHR12510:SF4">
    <property type="entry name" value="GAMMA-GLUTAMYLAMINECYCLOTRANSFERASE"/>
    <property type="match status" value="1"/>
</dbReference>
<dbReference type="CDD" id="cd06661">
    <property type="entry name" value="GGCT_like"/>
    <property type="match status" value="1"/>
</dbReference>
<dbReference type="PANTHER" id="PTHR12510">
    <property type="entry name" value="TROPONIN C-AKIN-1 PROTEIN"/>
    <property type="match status" value="1"/>
</dbReference>
<evidence type="ECO:0000256" key="3">
    <source>
        <dbReference type="RuleBase" id="RU367036"/>
    </source>
</evidence>